<protein>
    <submittedName>
        <fullName evidence="8">YicC family protein</fullName>
    </submittedName>
</protein>
<evidence type="ECO:0000256" key="2">
    <source>
        <dbReference type="ARBA" id="ARBA00022722"/>
    </source>
</evidence>
<sequence>MTGFASAKGQSGAHGWAWELRSVNAKGLDLRLRVPDWIAGLEAGLRARMGAAITRGSVSLSLRLMREDEHATLSVNTAQLDAVLDALAMIEARALARGIDLAPSRAADLLAQRGVLEQSGGDEDTTALRDTLLKAFEPLLADFLAMRAAEGRALHEVLMAQIDRIEALTAEAAALADSRRADMTEALRHNLSRVLDNAAGADADRVAQELALISVKADITEELDRLRAHVGAARDLLSAEGAVGRKLDFLTQEFNREANTLCSKSQHKALTAVGLELKAVIDQLREQVQNVE</sequence>
<reference evidence="8 9" key="1">
    <citation type="submission" date="2019-07" db="EMBL/GenBank/DDBJ databases">
        <title>Aquicoccus porphyridii gen. nov., sp. nov., isolated from a small marine red alga, Porphyridium marinum.</title>
        <authorList>
            <person name="Liu L."/>
        </authorList>
    </citation>
    <scope>NUCLEOTIDE SEQUENCE [LARGE SCALE GENOMIC DNA]</scope>
    <source>
        <strain evidence="8 9">L1 8-17</strain>
    </source>
</reference>
<gene>
    <name evidence="8" type="ORF">FLO80_01650</name>
</gene>
<feature type="domain" description="Endoribonuclease YicC-like N-terminal" evidence="6">
    <location>
        <begin position="1"/>
        <end position="155"/>
    </location>
</feature>
<dbReference type="InterPro" id="IPR005229">
    <property type="entry name" value="YicC/YloC-like"/>
</dbReference>
<dbReference type="Proteomes" id="UP000325291">
    <property type="component" value="Unassembled WGS sequence"/>
</dbReference>
<evidence type="ECO:0000256" key="5">
    <source>
        <dbReference type="ARBA" id="ARBA00035648"/>
    </source>
</evidence>
<feature type="domain" description="Endoribonuclease YicC-like C-terminal" evidence="7">
    <location>
        <begin position="176"/>
        <end position="292"/>
    </location>
</feature>
<dbReference type="PANTHER" id="PTHR30636">
    <property type="entry name" value="UPF0701 PROTEIN YICC"/>
    <property type="match status" value="1"/>
</dbReference>
<dbReference type="GO" id="GO:0016787">
    <property type="term" value="F:hydrolase activity"/>
    <property type="evidence" value="ECO:0007669"/>
    <property type="project" value="UniProtKB-KW"/>
</dbReference>
<dbReference type="GO" id="GO:0004521">
    <property type="term" value="F:RNA endonuclease activity"/>
    <property type="evidence" value="ECO:0007669"/>
    <property type="project" value="InterPro"/>
</dbReference>
<accession>A0A5A9ZWN5</accession>
<evidence type="ECO:0000259" key="7">
    <source>
        <dbReference type="Pfam" id="PF08340"/>
    </source>
</evidence>
<evidence type="ECO:0000259" key="6">
    <source>
        <dbReference type="Pfam" id="PF03755"/>
    </source>
</evidence>
<name>A0A5A9ZWN5_9RHOB</name>
<keyword evidence="2" id="KW-0540">Nuclease</keyword>
<dbReference type="EMBL" id="VINQ01000001">
    <property type="protein sequence ID" value="KAA0921192.1"/>
    <property type="molecule type" value="Genomic_DNA"/>
</dbReference>
<keyword evidence="9" id="KW-1185">Reference proteome</keyword>
<keyword evidence="3" id="KW-0255">Endonuclease</keyword>
<comment type="similarity">
    <text evidence="5">Belongs to the YicC/YloC family.</text>
</comment>
<dbReference type="Pfam" id="PF08340">
    <property type="entry name" value="YicC-like_C"/>
    <property type="match status" value="1"/>
</dbReference>
<proteinExistence type="inferred from homology"/>
<comment type="caution">
    <text evidence="8">The sequence shown here is derived from an EMBL/GenBank/DDBJ whole genome shotgun (WGS) entry which is preliminary data.</text>
</comment>
<comment type="cofactor">
    <cofactor evidence="1">
        <name>a divalent metal cation</name>
        <dbReference type="ChEBI" id="CHEBI:60240"/>
    </cofactor>
</comment>
<organism evidence="8 9">
    <name type="scientific">Aquicoccus porphyridii</name>
    <dbReference type="NCBI Taxonomy" id="1852029"/>
    <lineage>
        <taxon>Bacteria</taxon>
        <taxon>Pseudomonadati</taxon>
        <taxon>Pseudomonadota</taxon>
        <taxon>Alphaproteobacteria</taxon>
        <taxon>Rhodobacterales</taxon>
        <taxon>Paracoccaceae</taxon>
        <taxon>Aquicoccus</taxon>
    </lineage>
</organism>
<evidence type="ECO:0000256" key="1">
    <source>
        <dbReference type="ARBA" id="ARBA00001968"/>
    </source>
</evidence>
<dbReference type="NCBIfam" id="TIGR00255">
    <property type="entry name" value="YicC/YloC family endoribonuclease"/>
    <property type="match status" value="1"/>
</dbReference>
<dbReference type="AlphaFoldDB" id="A0A5A9ZWN5"/>
<dbReference type="Pfam" id="PF03755">
    <property type="entry name" value="YicC-like_N"/>
    <property type="match status" value="1"/>
</dbReference>
<evidence type="ECO:0000313" key="9">
    <source>
        <dbReference type="Proteomes" id="UP000325291"/>
    </source>
</evidence>
<evidence type="ECO:0000256" key="3">
    <source>
        <dbReference type="ARBA" id="ARBA00022759"/>
    </source>
</evidence>
<evidence type="ECO:0000313" key="8">
    <source>
        <dbReference type="EMBL" id="KAA0921192.1"/>
    </source>
</evidence>
<keyword evidence="4" id="KW-0378">Hydrolase</keyword>
<dbReference type="InterPro" id="IPR013527">
    <property type="entry name" value="YicC-like_N"/>
</dbReference>
<evidence type="ECO:0000256" key="4">
    <source>
        <dbReference type="ARBA" id="ARBA00022801"/>
    </source>
</evidence>
<dbReference type="InterPro" id="IPR013551">
    <property type="entry name" value="YicC-like_C"/>
</dbReference>
<dbReference type="PANTHER" id="PTHR30636:SF3">
    <property type="entry name" value="UPF0701 PROTEIN YICC"/>
    <property type="match status" value="1"/>
</dbReference>